<dbReference type="Gene3D" id="2.60.40.10">
    <property type="entry name" value="Immunoglobulins"/>
    <property type="match status" value="2"/>
</dbReference>
<feature type="compositionally biased region" description="Basic and acidic residues" evidence="5">
    <location>
        <begin position="1553"/>
        <end position="1563"/>
    </location>
</feature>
<feature type="region of interest" description="Disordered" evidence="5">
    <location>
        <begin position="590"/>
        <end position="1639"/>
    </location>
</feature>
<dbReference type="InterPro" id="IPR028974">
    <property type="entry name" value="TSP_type-3_rpt"/>
</dbReference>
<feature type="compositionally biased region" description="Polar residues" evidence="5">
    <location>
        <begin position="1283"/>
        <end position="1296"/>
    </location>
</feature>
<dbReference type="Pfam" id="PF18884">
    <property type="entry name" value="TSP3_bac"/>
    <property type="match status" value="15"/>
</dbReference>
<feature type="compositionally biased region" description="Polar residues" evidence="5">
    <location>
        <begin position="1617"/>
        <end position="1629"/>
    </location>
</feature>
<keyword evidence="2" id="KW-0964">Secreted</keyword>
<evidence type="ECO:0000313" key="6">
    <source>
        <dbReference type="EMBL" id="SIP86945.1"/>
    </source>
</evidence>
<feature type="compositionally biased region" description="Basic and acidic residues" evidence="5">
    <location>
        <begin position="728"/>
        <end position="738"/>
    </location>
</feature>
<accession>A0A1N6N4E9</accession>
<feature type="compositionally biased region" description="Acidic residues" evidence="5">
    <location>
        <begin position="1227"/>
        <end position="1241"/>
    </location>
</feature>
<evidence type="ECO:0000256" key="1">
    <source>
        <dbReference type="ARBA" id="ARBA00004613"/>
    </source>
</evidence>
<feature type="compositionally biased region" description="Polar residues" evidence="5">
    <location>
        <begin position="1508"/>
        <end position="1521"/>
    </location>
</feature>
<feature type="compositionally biased region" description="Acidic residues" evidence="5">
    <location>
        <begin position="1302"/>
        <end position="1317"/>
    </location>
</feature>
<organism evidence="6 7">
    <name type="scientific">Aquipseudomonas alcaligenes</name>
    <name type="common">Pseudomonas alcaligenes</name>
    <dbReference type="NCBI Taxonomy" id="43263"/>
    <lineage>
        <taxon>Bacteria</taxon>
        <taxon>Pseudomonadati</taxon>
        <taxon>Pseudomonadota</taxon>
        <taxon>Gammaproteobacteria</taxon>
        <taxon>Pseudomonadales</taxon>
        <taxon>Pseudomonadaceae</taxon>
        <taxon>Aquipseudomonas</taxon>
    </lineage>
</organism>
<feature type="compositionally biased region" description="Polar residues" evidence="5">
    <location>
        <begin position="833"/>
        <end position="846"/>
    </location>
</feature>
<dbReference type="Pfam" id="PF02412">
    <property type="entry name" value="TSP_3"/>
    <property type="match status" value="1"/>
</dbReference>
<dbReference type="EMBL" id="FTMP01000001">
    <property type="protein sequence ID" value="SIP86945.1"/>
    <property type="molecule type" value="Genomic_DNA"/>
</dbReference>
<feature type="compositionally biased region" description="Basic and acidic residues" evidence="5">
    <location>
        <begin position="878"/>
        <end position="888"/>
    </location>
</feature>
<feature type="compositionally biased region" description="Polar residues" evidence="5">
    <location>
        <begin position="1133"/>
        <end position="1146"/>
    </location>
</feature>
<sequence length="2486" mass="263363">MGMLIGGGWSRQLVAGLVWLLGAWTGSAVAADACRPVFSSGLQTHDAGEIIFQWGGRLQGNPSTVLESPKVQNAWGSFSCGAQNCEASGVAAASLGGLIWPSSVTQHDFKQDYLTSGEIGGSEIRHFRTVELGSGASLEFNSRHRSYYIERLSLAYGSRVTLAPGRYWVGQLDMATDSRIEVAGGSAQLFVGRSLALPFQAKINGAGAPEVLQLIVSGDLIQGTSSVVNAVAYADGEYRSAYSSALTGSLSARRADIAGGASITYQEAALASAPWGQSCQARGDLDGDGVLDFLDPDTDGDGYDDERERIAGSDARDAQSTPIITGTPPANLCLAAFAQGLQTHGSSGRISFGLNAQLREAPSTYLPALMVESSYASQAPSCGTRYCQPSFSTSQVPVLPAFQKTTDSYRQSVPASGRVQLDGARTDWARLEVAGLASVRFSEPGNYRLGELDLGYRGLLELAPGDYWIEKLTLGSEARIQPIGEGTVRLHLLGDFTLPWQSMLNATAYGQPGDPARLLVLAHGAVTLASNSTMGGFVYSRGDLLQHYGAQLHGGAVASNAALNTQALVRFSPQALAAVDFGMLCDLDGDGIGDSQDPDRDGDGFSNEHEEQAGSNPDDPNSVPADQDGDGIPDAFDSDRDGDGVANEQDVFPDDKTESKDLDGDGIGDNTDPDRDGDGISNDYESQAGTDPNDASSKPADQDQDGIPDSLDSDRDGDGVPNEQDVFPDDKAESKDLDGDGIGDNADPDRDGDGISNDYETEVGTDPNDPAQKPSDIDQDGVPDSLDIDRDGDGVPNDVDIFPDNPGEFSDLDGDGIGDNTDPDRDGDGISNDYENQAGTDPNDANSKPVDLDADGIPDSLDSDRDGDGVPNEQDAFPDDKAESKDLDGDGIGDNADPDRDGDGISNDYESQAGTDPNDANSKPDDQDQDGIPDSLDSDRDGDGVANEQDVFPDDKTESKDLDSDGIGDNADPDRDGDGISNDYESQAGTDPNDANSKPADQDQDGIPDSLDSDRDGDGVANEQDVFPDDKTESKDLDGDGIGDNADPDRDGDGISNDYESQAGTDPNDANSKPADQDQDGIPDSLDSDRDGDGVANEQDAFPDDKTESKDLDSDGIGDNADPDRDGDGISNDYESQAGTDPNDANSKPADQDQDGIPDSLDNDLDGDGVLNPEDAFPNDPAESKDLDGDGIGDNADPDRDGDGISNDYESQAGTDPNDVNSKPADQDQDGIPDVLDDDRDGDGVPNDQDALPDDKTESKDLDGDGIGDNADPDRDGDGISNDYESQAGTDPNDANSKPADQDQDGIPDSLDNDLDGDGVLNPEDAFPNYPAESKDLDGDGIGDNADPDRDGDGISNDYESQAGTDPNDVNSKPADQDQDGIPDSLDSDRDGDGVPNEQDVFPDDKTESKDLDSDGIGDNADPDRDGDGISNDYESQAGTDPNDASSKPADQDQDGIPDSLDSDRDGDGVANEQDAFPDDKTESKDLDGDGIGDNADPDRDGDGISNDYESQAGTDPNDANSKPADQDQDGIPDSLDSDRDGDGVPNEQDVFPDDKTESKDLDGDGTGDNADPDRDGDGVSNQDEEAAGTNPNDATDFPDRQVPEVSIDGPEVISVSEDSASLTGSASDAGSGMDRLEFTSDRYPNSRFAVTLQNGKWSASVPLLEGSNLLTLAAFDKAGNSMRLTRTVERVISASDIGLVIDYPHQGAILNSANIVVRGILRSDSPAQKMEVQVNGQVATLTPTGQVTEFGFQSPAITLQPGNNTLTLQAKVDQRSVQRTILVTYQPPQTSFQPPRFESLSPVSGSLLPGEGFVLTGQIYAEAGLDRVSLNGRNLVLREVGQQLMDLREVLNVPAGQTSFSVELLARDRVGQEKRQSLSWQLDKQMPQLILDQQLVDLPAENRVSEQPFPVSGTLRESNPASFQINGNDVALQPGAQAGEFRFSTRVALSLGQPVTLTFEARDQAGNRLRREYSLVLSGQAAINWVLPTDGTELLNLGQPIDLQVAARIEDLSGQLIPRAMLLSANGDLLSSAELSGDTTLKSANLQIPAQSGEYRLLAVLQNATQQVMAQSSRTLKVVTPVQVPLALERISPENGARDVEPNDFIGFYFNQAIDLSKLEVKVFETAHGKSYVDLDGLGTDELNAKGHQLVDVNRDFQAVPGKLSELPGSQVVAFYPERDLAYDAEVSVEATYAGEELGRIRYHTRSLPTLITGTLMDQLSQPVANVEVRIEELGRSATTNRDGGFSFGFAESAERNIAGGQYQLQINPGQANRSYGSGIRAITVQQGALNELGRIPLSQLSSELPYVPLRGGAQFSLLQGEIKLDLTQARLQFPDGQQQGDVHAQMLTYTELPYTVDPMAMPFWMYALQPGGVRVEGEVGLDLAALPLGDSHAYLPDNGAYVVIVGLDPEAGRIVPVGVGVIDNFRIRSVGKLELSSLDLLGFALAGIEVQPALQAYAAGEINLRQLQAELYSVIKAAQAAQGQ</sequence>
<reference evidence="6 7" key="1">
    <citation type="submission" date="2017-01" db="EMBL/GenBank/DDBJ databases">
        <authorList>
            <person name="Mah S.A."/>
            <person name="Swanson W.J."/>
            <person name="Moy G.W."/>
            <person name="Vacquier V.D."/>
        </authorList>
    </citation>
    <scope>NUCLEOTIDE SEQUENCE [LARGE SCALE GENOMIC DNA]</scope>
    <source>
        <strain evidence="6 7">RU36E</strain>
    </source>
</reference>
<proteinExistence type="predicted"/>
<feature type="compositionally biased region" description="Polar residues" evidence="5">
    <location>
        <begin position="1433"/>
        <end position="1446"/>
    </location>
</feature>
<feature type="region of interest" description="Disordered" evidence="5">
    <location>
        <begin position="295"/>
        <end position="324"/>
    </location>
</feature>
<feature type="compositionally biased region" description="Polar residues" evidence="5">
    <location>
        <begin position="1208"/>
        <end position="1221"/>
    </location>
</feature>
<gene>
    <name evidence="6" type="ORF">SAMN05878282_1015</name>
</gene>
<feature type="compositionally biased region" description="Acidic residues" evidence="5">
    <location>
        <begin position="1152"/>
        <end position="1167"/>
    </location>
</feature>
<protein>
    <submittedName>
        <fullName evidence="6">Thrombospondin type 3 repeat-containing protein</fullName>
    </submittedName>
</protein>
<feature type="compositionally biased region" description="Basic and acidic residues" evidence="5">
    <location>
        <begin position="1403"/>
        <end position="1413"/>
    </location>
</feature>
<dbReference type="Proteomes" id="UP000185841">
    <property type="component" value="Unassembled WGS sequence"/>
</dbReference>
<feature type="compositionally biased region" description="Basic and acidic residues" evidence="5">
    <location>
        <begin position="1103"/>
        <end position="1113"/>
    </location>
</feature>
<feature type="compositionally biased region" description="Basic and acidic residues" evidence="5">
    <location>
        <begin position="953"/>
        <end position="963"/>
    </location>
</feature>
<evidence type="ECO:0000256" key="3">
    <source>
        <dbReference type="ARBA" id="ARBA00022729"/>
    </source>
</evidence>
<feature type="compositionally biased region" description="Polar residues" evidence="5">
    <location>
        <begin position="908"/>
        <end position="921"/>
    </location>
</feature>
<feature type="compositionally biased region" description="Basic and acidic residues" evidence="5">
    <location>
        <begin position="1028"/>
        <end position="1038"/>
    </location>
</feature>
<feature type="compositionally biased region" description="Polar residues" evidence="5">
    <location>
        <begin position="1358"/>
        <end position="1371"/>
    </location>
</feature>
<keyword evidence="4" id="KW-0106">Calcium</keyword>
<dbReference type="PANTHER" id="PTHR10199:SF119">
    <property type="entry name" value="RE20510P"/>
    <property type="match status" value="1"/>
</dbReference>
<feature type="compositionally biased region" description="Basic and acidic residues" evidence="5">
    <location>
        <begin position="306"/>
        <end position="317"/>
    </location>
</feature>
<evidence type="ECO:0000256" key="2">
    <source>
        <dbReference type="ARBA" id="ARBA00022525"/>
    </source>
</evidence>
<dbReference type="SUPFAM" id="SSF103647">
    <property type="entry name" value="TSP type-3 repeat"/>
    <property type="match status" value="10"/>
</dbReference>
<name>A0A1N6N4E9_AQUAC</name>
<evidence type="ECO:0000256" key="5">
    <source>
        <dbReference type="SAM" id="MobiDB-lite"/>
    </source>
</evidence>
<dbReference type="GO" id="GO:0005509">
    <property type="term" value="F:calcium ion binding"/>
    <property type="evidence" value="ECO:0007669"/>
    <property type="project" value="InterPro"/>
</dbReference>
<feature type="compositionally biased region" description="Basic and acidic residues" evidence="5">
    <location>
        <begin position="597"/>
        <end position="612"/>
    </location>
</feature>
<dbReference type="GO" id="GO:0007155">
    <property type="term" value="P:cell adhesion"/>
    <property type="evidence" value="ECO:0007669"/>
    <property type="project" value="InterPro"/>
</dbReference>
<dbReference type="PANTHER" id="PTHR10199">
    <property type="entry name" value="THROMBOSPONDIN"/>
    <property type="match status" value="1"/>
</dbReference>
<feature type="compositionally biased region" description="Basic and acidic residues" evidence="5">
    <location>
        <begin position="1478"/>
        <end position="1488"/>
    </location>
</feature>
<feature type="compositionally biased region" description="Polar residues" evidence="5">
    <location>
        <begin position="683"/>
        <end position="696"/>
    </location>
</feature>
<feature type="compositionally biased region" description="Polar residues" evidence="5">
    <location>
        <begin position="1058"/>
        <end position="1071"/>
    </location>
</feature>
<dbReference type="InterPro" id="IPR059100">
    <property type="entry name" value="TSP3_bac"/>
</dbReference>
<feature type="compositionally biased region" description="Basic and acidic residues" evidence="5">
    <location>
        <begin position="1253"/>
        <end position="1263"/>
    </location>
</feature>
<feature type="compositionally biased region" description="Acidic residues" evidence="5">
    <location>
        <begin position="295"/>
        <end position="305"/>
    </location>
</feature>
<evidence type="ECO:0000256" key="4">
    <source>
        <dbReference type="ARBA" id="ARBA00022837"/>
    </source>
</evidence>
<comment type="subcellular location">
    <subcellularLocation>
        <location evidence="1">Secreted</location>
    </subcellularLocation>
</comment>
<feature type="compositionally biased region" description="Polar residues" evidence="5">
    <location>
        <begin position="983"/>
        <end position="996"/>
    </location>
</feature>
<feature type="compositionally biased region" description="Basic and acidic residues" evidence="5">
    <location>
        <begin position="653"/>
        <end position="663"/>
    </location>
</feature>
<dbReference type="InterPro" id="IPR003367">
    <property type="entry name" value="Thrombospondin_3-like_rpt"/>
</dbReference>
<dbReference type="InterPro" id="IPR013783">
    <property type="entry name" value="Ig-like_fold"/>
</dbReference>
<dbReference type="Gene3D" id="4.10.1080.10">
    <property type="entry name" value="TSP type-3 repeat"/>
    <property type="match status" value="11"/>
</dbReference>
<keyword evidence="3" id="KW-0732">Signal</keyword>
<evidence type="ECO:0000313" key="7">
    <source>
        <dbReference type="Proteomes" id="UP000185841"/>
    </source>
</evidence>